<dbReference type="RefSeq" id="WP_084179716.1">
    <property type="nucleotide sequence ID" value="NZ_PKUS01000032.1"/>
</dbReference>
<protein>
    <submittedName>
        <fullName evidence="2">FkbM family methyltransferase</fullName>
    </submittedName>
</protein>
<dbReference type="GO" id="GO:0008168">
    <property type="term" value="F:methyltransferase activity"/>
    <property type="evidence" value="ECO:0007669"/>
    <property type="project" value="UniProtKB-KW"/>
</dbReference>
<dbReference type="PANTHER" id="PTHR34203">
    <property type="entry name" value="METHYLTRANSFERASE, FKBM FAMILY PROTEIN"/>
    <property type="match status" value="1"/>
</dbReference>
<comment type="caution">
    <text evidence="2">The sequence shown here is derived from an EMBL/GenBank/DDBJ whole genome shotgun (WGS) entry which is preliminary data.</text>
</comment>
<dbReference type="Proteomes" id="UP000235005">
    <property type="component" value="Unassembled WGS sequence"/>
</dbReference>
<evidence type="ECO:0000313" key="2">
    <source>
        <dbReference type="EMBL" id="PLW67303.1"/>
    </source>
</evidence>
<feature type="domain" description="Methyltransferase FkbM" evidence="1">
    <location>
        <begin position="54"/>
        <end position="212"/>
    </location>
</feature>
<evidence type="ECO:0000259" key="1">
    <source>
        <dbReference type="Pfam" id="PF05050"/>
    </source>
</evidence>
<dbReference type="PANTHER" id="PTHR34203:SF15">
    <property type="entry name" value="SLL1173 PROTEIN"/>
    <property type="match status" value="1"/>
</dbReference>
<keyword evidence="2" id="KW-0489">Methyltransferase</keyword>
<reference evidence="2 3" key="1">
    <citation type="submission" date="2018-01" db="EMBL/GenBank/DDBJ databases">
        <title>The draft genome sequence of Halioglobus lutimaris HF004.</title>
        <authorList>
            <person name="Du Z.-J."/>
            <person name="Shi M.-J."/>
        </authorList>
    </citation>
    <scope>NUCLEOTIDE SEQUENCE [LARGE SCALE GENOMIC DNA]</scope>
    <source>
        <strain evidence="2 3">HF004</strain>
    </source>
</reference>
<keyword evidence="2" id="KW-0808">Transferase</keyword>
<sequence length="263" mass="28713">MSLQVPGLAAEITTFVHGEQDRFVSKRLREAGIWEPYESALLLRMLGPGQVFVDVGANIGYFSLLAAHCVGSAGAVYAFEPDPANHELLVRSVGVNDYAHIVHAEQAGLSEQTGAASLYLSEDNLGDHQIFATHQEREAVPIRLLNGSRFLGPRIQRLDVVKIDTQGSEYGVVKGLMPLFTRLPQPPRVIIELTPLSLRQCGSSGRALIELLSELEQDMWIIDHVEHRLVSSTAAELAQWCDDVDAVPGDAGFMNILIGPAPR</sequence>
<organism evidence="2 3">
    <name type="scientific">Pseudohalioglobus lutimaris</name>
    <dbReference type="NCBI Taxonomy" id="1737061"/>
    <lineage>
        <taxon>Bacteria</taxon>
        <taxon>Pseudomonadati</taxon>
        <taxon>Pseudomonadota</taxon>
        <taxon>Gammaproteobacteria</taxon>
        <taxon>Cellvibrionales</taxon>
        <taxon>Halieaceae</taxon>
        <taxon>Pseudohalioglobus</taxon>
    </lineage>
</organism>
<proteinExistence type="predicted"/>
<dbReference type="OrthoDB" id="9814604at2"/>
<name>A0A2N5WYI9_9GAMM</name>
<gene>
    <name evidence="2" type="ORF">C0039_17860</name>
</gene>
<dbReference type="Pfam" id="PF05050">
    <property type="entry name" value="Methyltransf_21"/>
    <property type="match status" value="1"/>
</dbReference>
<dbReference type="InterPro" id="IPR006342">
    <property type="entry name" value="FkbM_mtfrase"/>
</dbReference>
<dbReference type="EMBL" id="PKUS01000032">
    <property type="protein sequence ID" value="PLW67303.1"/>
    <property type="molecule type" value="Genomic_DNA"/>
</dbReference>
<dbReference type="AlphaFoldDB" id="A0A2N5WYI9"/>
<keyword evidence="3" id="KW-1185">Reference proteome</keyword>
<dbReference type="InterPro" id="IPR052514">
    <property type="entry name" value="SAM-dependent_MTase"/>
</dbReference>
<dbReference type="NCBIfam" id="TIGR01444">
    <property type="entry name" value="fkbM_fam"/>
    <property type="match status" value="1"/>
</dbReference>
<dbReference type="InterPro" id="IPR029063">
    <property type="entry name" value="SAM-dependent_MTases_sf"/>
</dbReference>
<dbReference type="GO" id="GO:0032259">
    <property type="term" value="P:methylation"/>
    <property type="evidence" value="ECO:0007669"/>
    <property type="project" value="UniProtKB-KW"/>
</dbReference>
<evidence type="ECO:0000313" key="3">
    <source>
        <dbReference type="Proteomes" id="UP000235005"/>
    </source>
</evidence>
<dbReference type="Gene3D" id="3.40.50.150">
    <property type="entry name" value="Vaccinia Virus protein VP39"/>
    <property type="match status" value="1"/>
</dbReference>
<accession>A0A2N5WYI9</accession>
<dbReference type="SUPFAM" id="SSF53335">
    <property type="entry name" value="S-adenosyl-L-methionine-dependent methyltransferases"/>
    <property type="match status" value="1"/>
</dbReference>